<comment type="caution">
    <text evidence="10">The sequence shown here is derived from an EMBL/GenBank/DDBJ whole genome shotgun (WGS) entry which is preliminary data.</text>
</comment>
<keyword evidence="11" id="KW-1185">Reference proteome</keyword>
<feature type="transmembrane region" description="Helical" evidence="7">
    <location>
        <begin position="143"/>
        <end position="163"/>
    </location>
</feature>
<feature type="signal peptide" evidence="8">
    <location>
        <begin position="1"/>
        <end position="26"/>
    </location>
</feature>
<keyword evidence="5 7" id="KW-0472">Membrane</keyword>
<dbReference type="SMART" id="SM00321">
    <property type="entry name" value="WSC"/>
    <property type="match status" value="1"/>
</dbReference>
<keyword evidence="4 7" id="KW-1133">Transmembrane helix</keyword>
<dbReference type="Pfam" id="PF01822">
    <property type="entry name" value="WSC"/>
    <property type="match status" value="1"/>
</dbReference>
<dbReference type="Proteomes" id="UP000295083">
    <property type="component" value="Unassembled WGS sequence"/>
</dbReference>
<dbReference type="InterPro" id="IPR002889">
    <property type="entry name" value="WSC_carb-bd"/>
</dbReference>
<evidence type="ECO:0000256" key="6">
    <source>
        <dbReference type="ARBA" id="ARBA00023180"/>
    </source>
</evidence>
<evidence type="ECO:0000256" key="8">
    <source>
        <dbReference type="SAM" id="SignalP"/>
    </source>
</evidence>
<dbReference type="PANTHER" id="PTHR24269:SF16">
    <property type="entry name" value="PROTEIN SLG1"/>
    <property type="match status" value="1"/>
</dbReference>
<evidence type="ECO:0000256" key="2">
    <source>
        <dbReference type="ARBA" id="ARBA00022692"/>
    </source>
</evidence>
<sequence>MARTTLTNTLSTMLPLLFFLFGLAAAQTPQIYTDSSKYKYQGCYNETTNLPGTAGDRALSDGANQVLMGNMTVPLCLSFCSKGTDKEYKYAGIEYSRECWCSSHISSLSAKYADSDCNMTCDGNDKMICGGSMKLSVYMIESGSAHVAAAAWGLVFTAGLAVYML</sequence>
<accession>A0A4R8Q5S4</accession>
<evidence type="ECO:0000313" key="10">
    <source>
        <dbReference type="EMBL" id="TDZ33558.1"/>
    </source>
</evidence>
<protein>
    <submittedName>
        <fullName evidence="10">Putative fungistatic metabolite</fullName>
    </submittedName>
</protein>
<evidence type="ECO:0000256" key="3">
    <source>
        <dbReference type="ARBA" id="ARBA00022729"/>
    </source>
</evidence>
<dbReference type="EMBL" id="QAPG01000063">
    <property type="protein sequence ID" value="TDZ33558.1"/>
    <property type="molecule type" value="Genomic_DNA"/>
</dbReference>
<evidence type="ECO:0000313" key="11">
    <source>
        <dbReference type="Proteomes" id="UP000295083"/>
    </source>
</evidence>
<reference evidence="10 11" key="1">
    <citation type="submission" date="2018-11" db="EMBL/GenBank/DDBJ databases">
        <title>Genome sequence and assembly of Colletotrichum spinosum.</title>
        <authorList>
            <person name="Gan P."/>
            <person name="Shirasu K."/>
        </authorList>
    </citation>
    <scope>NUCLEOTIDE SEQUENCE [LARGE SCALE GENOMIC DNA]</scope>
    <source>
        <strain evidence="10 11">CBS 515.97</strain>
    </source>
</reference>
<evidence type="ECO:0000256" key="4">
    <source>
        <dbReference type="ARBA" id="ARBA00022989"/>
    </source>
</evidence>
<organism evidence="10 11">
    <name type="scientific">Colletotrichum spinosum</name>
    <dbReference type="NCBI Taxonomy" id="1347390"/>
    <lineage>
        <taxon>Eukaryota</taxon>
        <taxon>Fungi</taxon>
        <taxon>Dikarya</taxon>
        <taxon>Ascomycota</taxon>
        <taxon>Pezizomycotina</taxon>
        <taxon>Sordariomycetes</taxon>
        <taxon>Hypocreomycetidae</taxon>
        <taxon>Glomerellales</taxon>
        <taxon>Glomerellaceae</taxon>
        <taxon>Colletotrichum</taxon>
        <taxon>Colletotrichum orbiculare species complex</taxon>
    </lineage>
</organism>
<keyword evidence="2 7" id="KW-0812">Transmembrane</keyword>
<dbReference type="AlphaFoldDB" id="A0A4R8Q5S4"/>
<dbReference type="PROSITE" id="PS51212">
    <property type="entry name" value="WSC"/>
    <property type="match status" value="1"/>
</dbReference>
<evidence type="ECO:0000256" key="1">
    <source>
        <dbReference type="ARBA" id="ARBA00004167"/>
    </source>
</evidence>
<name>A0A4R8Q5S4_9PEZI</name>
<dbReference type="InterPro" id="IPR051836">
    <property type="entry name" value="Kremen_rcpt"/>
</dbReference>
<evidence type="ECO:0000256" key="7">
    <source>
        <dbReference type="SAM" id="Phobius"/>
    </source>
</evidence>
<gene>
    <name evidence="10" type="ORF">C8035_v012157</name>
</gene>
<dbReference type="PANTHER" id="PTHR24269">
    <property type="entry name" value="KREMEN PROTEIN"/>
    <property type="match status" value="1"/>
</dbReference>
<evidence type="ECO:0000259" key="9">
    <source>
        <dbReference type="PROSITE" id="PS51212"/>
    </source>
</evidence>
<dbReference type="GO" id="GO:0005886">
    <property type="term" value="C:plasma membrane"/>
    <property type="evidence" value="ECO:0007669"/>
    <property type="project" value="TreeGrafter"/>
</dbReference>
<feature type="chain" id="PRO_5020894961" evidence="8">
    <location>
        <begin position="27"/>
        <end position="165"/>
    </location>
</feature>
<keyword evidence="6" id="KW-0325">Glycoprotein</keyword>
<keyword evidence="3 8" id="KW-0732">Signal</keyword>
<feature type="domain" description="WSC" evidence="9">
    <location>
        <begin position="37"/>
        <end position="141"/>
    </location>
</feature>
<comment type="subcellular location">
    <subcellularLocation>
        <location evidence="1">Membrane</location>
        <topology evidence="1">Single-pass membrane protein</topology>
    </subcellularLocation>
</comment>
<evidence type="ECO:0000256" key="5">
    <source>
        <dbReference type="ARBA" id="ARBA00023136"/>
    </source>
</evidence>
<proteinExistence type="predicted"/>